<evidence type="ECO:0000259" key="2">
    <source>
        <dbReference type="Pfam" id="PF12937"/>
    </source>
</evidence>
<dbReference type="AlphaFoldDB" id="A0AAN8MRU2"/>
<evidence type="ECO:0000256" key="1">
    <source>
        <dbReference type="SAM" id="MobiDB-lite"/>
    </source>
</evidence>
<feature type="domain" description="F-box" evidence="2">
    <location>
        <begin position="6"/>
        <end position="42"/>
    </location>
</feature>
<accession>A0AAN8MRU2</accession>
<protein>
    <recommendedName>
        <fullName evidence="2">F-box domain-containing protein</fullName>
    </recommendedName>
</protein>
<sequence>MTISFLSLPNEILTTIFDDRCLSNADLTRIQLTCKLFRENIRRKNNRRYTFKVDAVEHPTWRLIRYLLKNPEVGERIDEITVQWKRRDASDEGTWTTRWNWDSKECELIHKLVRAWCLDHSTERSIQHGLNSEALLPLLLVFTPNLKTLDMGDIDSELVKHGCSHHYTNNGAALRAIGESGGFGGKEAEQEFDQIIEDNTPYEVASFLFANLPYRQEVQEGDDYYIGYDPYDSSDDENPRRGQVPRRNPLQGPVHLQHLINPDGAYSHDRSETAGTRMLPGLASLEHFRVGNPACDETQHHSDSLSSPDISQFFFLPKMQSIQAFGVTDRSPHLYSEWAGKHKDAIARKSTVKHLTLRTLQIRSRTGPKGLGETFLGAISQFTSVLETLRVDAKMGRAPSSKDTERLGRLFLSENKGTLLPTKVFINGAAFTADGKFIPDAEKRQKLALRQELWERARAKLEGLNLKPSPIEGVPPEILTKIISFLEKNDSRNLIISSKKFHDPRYRSCWIELGFRNRAIISDNDVFLHQNLDHLKGFILPQYSPLCLEGVEPEFSDLNATLEAVENGTLSDLKRFLLVLRSGGCEETFYATPKSIEDPKILPDRAIGFLNILKSFSQRRDPSKAFEVHITMAIGQRYALEFCDMTKLTFLSVEQVWAGGREIIYQSLNNLKDLLSRLASTRLKHLSIGLSPRGIALKFPAKRRRAPPKEIDRDFLWKELQVIQEMIWGLKSLQSLAVLGSYLFHPSFVLLPPEGVRSLTYGGQMSPLWWRKFAGHPFTGVEQLRLDCRGLDGPNTQYLQELGEEPCSEFAGLRLGDVKISGLRWIEIVNLQGLENDYPSDFVDLVLKNNQRLSYRSLEAIALGRLSKYSGRLTRRFPKFVKEEKQRALSHLEAMFHNAKYQFTMEYVMNRRPLPKDEFSYGLFEQEMEKAIVSKMMKGFEDEFLAGYVKSSIGRLHSVLTHE</sequence>
<organism evidence="3 4">
    <name type="scientific">Orbilia javanica</name>
    <dbReference type="NCBI Taxonomy" id="47235"/>
    <lineage>
        <taxon>Eukaryota</taxon>
        <taxon>Fungi</taxon>
        <taxon>Dikarya</taxon>
        <taxon>Ascomycota</taxon>
        <taxon>Pezizomycotina</taxon>
        <taxon>Orbiliomycetes</taxon>
        <taxon>Orbiliales</taxon>
        <taxon>Orbiliaceae</taxon>
        <taxon>Orbilia</taxon>
    </lineage>
</organism>
<proteinExistence type="predicted"/>
<dbReference type="Proteomes" id="UP001313282">
    <property type="component" value="Unassembled WGS sequence"/>
</dbReference>
<comment type="caution">
    <text evidence="3">The sequence shown here is derived from an EMBL/GenBank/DDBJ whole genome shotgun (WGS) entry which is preliminary data.</text>
</comment>
<reference evidence="3 4" key="1">
    <citation type="submission" date="2019-10" db="EMBL/GenBank/DDBJ databases">
        <authorList>
            <person name="Palmer J.M."/>
        </authorList>
    </citation>
    <scope>NUCLEOTIDE SEQUENCE [LARGE SCALE GENOMIC DNA]</scope>
    <source>
        <strain evidence="3 4">TWF718</strain>
    </source>
</reference>
<feature type="region of interest" description="Disordered" evidence="1">
    <location>
        <begin position="226"/>
        <end position="253"/>
    </location>
</feature>
<dbReference type="Pfam" id="PF12937">
    <property type="entry name" value="F-box-like"/>
    <property type="match status" value="1"/>
</dbReference>
<dbReference type="EMBL" id="JAVHNR010000002">
    <property type="protein sequence ID" value="KAK6350973.1"/>
    <property type="molecule type" value="Genomic_DNA"/>
</dbReference>
<gene>
    <name evidence="3" type="ORF">TWF718_004151</name>
</gene>
<keyword evidence="4" id="KW-1185">Reference proteome</keyword>
<dbReference type="InterPro" id="IPR001810">
    <property type="entry name" value="F-box_dom"/>
</dbReference>
<name>A0AAN8MRU2_9PEZI</name>
<evidence type="ECO:0000313" key="4">
    <source>
        <dbReference type="Proteomes" id="UP001313282"/>
    </source>
</evidence>
<evidence type="ECO:0000313" key="3">
    <source>
        <dbReference type="EMBL" id="KAK6350973.1"/>
    </source>
</evidence>